<dbReference type="GO" id="GO:0003904">
    <property type="term" value="F:deoxyribodipyrimidine photo-lyase activity"/>
    <property type="evidence" value="ECO:0007669"/>
    <property type="project" value="TreeGrafter"/>
</dbReference>
<dbReference type="Pfam" id="PF03441">
    <property type="entry name" value="FAD_binding_7"/>
    <property type="match status" value="1"/>
</dbReference>
<dbReference type="PANTHER" id="PTHR11455:SF9">
    <property type="entry name" value="CRYPTOCHROME CIRCADIAN CLOCK 5 ISOFORM X1"/>
    <property type="match status" value="1"/>
</dbReference>
<dbReference type="GO" id="GO:0003677">
    <property type="term" value="F:DNA binding"/>
    <property type="evidence" value="ECO:0007669"/>
    <property type="project" value="TreeGrafter"/>
</dbReference>
<evidence type="ECO:0000259" key="5">
    <source>
        <dbReference type="PROSITE" id="PS51645"/>
    </source>
</evidence>
<dbReference type="Pfam" id="PF00875">
    <property type="entry name" value="DNA_photolyase"/>
    <property type="match status" value="1"/>
</dbReference>
<dbReference type="InterPro" id="IPR018394">
    <property type="entry name" value="DNA_photolyase_1_CS_C"/>
</dbReference>
<dbReference type="PROSITE" id="PS00394">
    <property type="entry name" value="DNA_PHOTOLYASES_1_1"/>
    <property type="match status" value="1"/>
</dbReference>
<dbReference type="GO" id="GO:0071949">
    <property type="term" value="F:FAD binding"/>
    <property type="evidence" value="ECO:0007669"/>
    <property type="project" value="TreeGrafter"/>
</dbReference>
<dbReference type="SUPFAM" id="SSF52425">
    <property type="entry name" value="Cryptochrome/photolyase, N-terminal domain"/>
    <property type="match status" value="1"/>
</dbReference>
<dbReference type="Gene3D" id="3.40.50.620">
    <property type="entry name" value="HUPs"/>
    <property type="match status" value="1"/>
</dbReference>
<dbReference type="InterPro" id="IPR006050">
    <property type="entry name" value="DNA_photolyase_N"/>
</dbReference>
<dbReference type="InterPro" id="IPR002081">
    <property type="entry name" value="Cryptochrome/DNA_photolyase_1"/>
</dbReference>
<dbReference type="InterPro" id="IPR005101">
    <property type="entry name" value="Cryptochr/Photolyase_FAD-bd"/>
</dbReference>
<name>A0A6C0KL73_9ZZZZ</name>
<comment type="cofactor">
    <cofactor evidence="1">
        <name>FAD</name>
        <dbReference type="ChEBI" id="CHEBI:57692"/>
    </cofactor>
</comment>
<evidence type="ECO:0000313" key="6">
    <source>
        <dbReference type="EMBL" id="QHU17450.1"/>
    </source>
</evidence>
<evidence type="ECO:0000256" key="4">
    <source>
        <dbReference type="ARBA" id="ARBA00022991"/>
    </source>
</evidence>
<dbReference type="GO" id="GO:0006139">
    <property type="term" value="P:nucleobase-containing compound metabolic process"/>
    <property type="evidence" value="ECO:0007669"/>
    <property type="project" value="UniProtKB-ARBA"/>
</dbReference>
<dbReference type="EMBL" id="MN740907">
    <property type="protein sequence ID" value="QHU17450.1"/>
    <property type="molecule type" value="Genomic_DNA"/>
</dbReference>
<protein>
    <recommendedName>
        <fullName evidence="5">Photolyase/cryptochrome alpha/beta domain-containing protein</fullName>
    </recommendedName>
</protein>
<dbReference type="PRINTS" id="PR00147">
    <property type="entry name" value="DNAPHOTLYASE"/>
</dbReference>
<evidence type="ECO:0000256" key="2">
    <source>
        <dbReference type="ARBA" id="ARBA00022630"/>
    </source>
</evidence>
<dbReference type="InterPro" id="IPR036134">
    <property type="entry name" value="Crypto/Photolyase_FAD-like_sf"/>
</dbReference>
<feature type="domain" description="Photolyase/cryptochrome alpha/beta" evidence="5">
    <location>
        <begin position="2"/>
        <end position="133"/>
    </location>
</feature>
<dbReference type="Gene3D" id="1.10.579.10">
    <property type="entry name" value="DNA Cyclobutane Dipyrimidine Photolyase, subunit A, domain 3"/>
    <property type="match status" value="1"/>
</dbReference>
<keyword evidence="3" id="KW-0274">FAD</keyword>
<evidence type="ECO:0000256" key="1">
    <source>
        <dbReference type="ARBA" id="ARBA00001974"/>
    </source>
</evidence>
<dbReference type="PANTHER" id="PTHR11455">
    <property type="entry name" value="CRYPTOCHROME"/>
    <property type="match status" value="1"/>
</dbReference>
<dbReference type="Gene3D" id="1.25.40.80">
    <property type="match status" value="1"/>
</dbReference>
<dbReference type="InterPro" id="IPR036155">
    <property type="entry name" value="Crypto/Photolyase_N_sf"/>
</dbReference>
<organism evidence="6">
    <name type="scientific">viral metagenome</name>
    <dbReference type="NCBI Taxonomy" id="1070528"/>
    <lineage>
        <taxon>unclassified sequences</taxon>
        <taxon>metagenomes</taxon>
        <taxon>organismal metagenomes</taxon>
    </lineage>
</organism>
<accession>A0A6C0KL73</accession>
<dbReference type="GO" id="GO:0006950">
    <property type="term" value="P:response to stress"/>
    <property type="evidence" value="ECO:0007669"/>
    <property type="project" value="UniProtKB-ARBA"/>
</dbReference>
<sequence>MTTGLFIFRRDLRIVDNVGLMAACARCSRVYTCFIFTPEQVGAGNKFRSQNAVDFMMESLESLAAEIREAGGELIFMHGKNKGVVRELVETLGINAVFFNRDYSPYAMKRDEEIDKWCQSAGIECHSYSDYYLYEPGTVTNGSGGYYKKFTPFYRHVLHLPVEKVAKGGVKGLVKGGSSSLVSRLSLPEALAKYSSGTVSSRLVVGGREAALERLEAGVRSQSHYDATRDFLKNETTGLSAHIKFGCVSIREVYWAFHHKYGVDFGLIRELIWREFFAHILYAFPEVLSDSYQPKFRRIQWLGKDDHFAKWCRGNTGFPVVDACMRQLNTTGYMHNRGRMIVATFLVKTLLLDWHLGERYFAQKLTDYDPASNNGNWQGISGTGVDMKPYFRDMNPWIQSAKFDKDGEFIKKWVPELSDVAARDIHKWATSCEMPKYASIKYPKPMVDYDAQKVRMLAMYEKAL</sequence>
<dbReference type="SUPFAM" id="SSF48173">
    <property type="entry name" value="Cryptochrome/photolyase FAD-binding domain"/>
    <property type="match status" value="1"/>
</dbReference>
<evidence type="ECO:0000256" key="3">
    <source>
        <dbReference type="ARBA" id="ARBA00022827"/>
    </source>
</evidence>
<proteinExistence type="predicted"/>
<dbReference type="AlphaFoldDB" id="A0A6C0KL73"/>
<dbReference type="InterPro" id="IPR014729">
    <property type="entry name" value="Rossmann-like_a/b/a_fold"/>
</dbReference>
<keyword evidence="2" id="KW-0285">Flavoprotein</keyword>
<dbReference type="PROSITE" id="PS51645">
    <property type="entry name" value="PHR_CRY_ALPHA_BETA"/>
    <property type="match status" value="1"/>
</dbReference>
<reference evidence="6" key="1">
    <citation type="journal article" date="2020" name="Nature">
        <title>Giant virus diversity and host interactions through global metagenomics.</title>
        <authorList>
            <person name="Schulz F."/>
            <person name="Roux S."/>
            <person name="Paez-Espino D."/>
            <person name="Jungbluth S."/>
            <person name="Walsh D.A."/>
            <person name="Denef V.J."/>
            <person name="McMahon K.D."/>
            <person name="Konstantinidis K.T."/>
            <person name="Eloe-Fadrosh E.A."/>
            <person name="Kyrpides N.C."/>
            <person name="Woyke T."/>
        </authorList>
    </citation>
    <scope>NUCLEOTIDE SEQUENCE</scope>
    <source>
        <strain evidence="6">GVMAG-S-3300012000-57</strain>
    </source>
</reference>
<keyword evidence="4" id="KW-0157">Chromophore</keyword>